<organism evidence="2 3">
    <name type="scientific">Labrys neptuniae</name>
    <dbReference type="NCBI Taxonomy" id="376174"/>
    <lineage>
        <taxon>Bacteria</taxon>
        <taxon>Pseudomonadati</taxon>
        <taxon>Pseudomonadota</taxon>
        <taxon>Alphaproteobacteria</taxon>
        <taxon>Hyphomicrobiales</taxon>
        <taxon>Xanthobacteraceae</taxon>
        <taxon>Labrys</taxon>
    </lineage>
</organism>
<dbReference type="PANTHER" id="PTHR43437">
    <property type="entry name" value="HYDROXYACYL-THIOESTER DEHYDRATASE TYPE 2, MITOCHONDRIAL-RELATED"/>
    <property type="match status" value="1"/>
</dbReference>
<accession>A0ABV3PSA0</accession>
<gene>
    <name evidence="2" type="ORF">ABXS05_23415</name>
</gene>
<proteinExistence type="predicted"/>
<dbReference type="InterPro" id="IPR002539">
    <property type="entry name" value="MaoC-like_dom"/>
</dbReference>
<dbReference type="Gene3D" id="3.10.129.10">
    <property type="entry name" value="Hotdog Thioesterase"/>
    <property type="match status" value="1"/>
</dbReference>
<evidence type="ECO:0000313" key="3">
    <source>
        <dbReference type="Proteomes" id="UP001555786"/>
    </source>
</evidence>
<dbReference type="Proteomes" id="UP001555786">
    <property type="component" value="Unassembled WGS sequence"/>
</dbReference>
<evidence type="ECO:0000313" key="2">
    <source>
        <dbReference type="EMBL" id="MEW9308522.1"/>
    </source>
</evidence>
<dbReference type="RefSeq" id="WP_311943724.1">
    <property type="nucleotide sequence ID" value="NZ_JAVSCS010000042.1"/>
</dbReference>
<sequence>MSASMPPLTIGPIGAAEVEAFARASGDTNPLHVSAAIARTIGLEAAPVHGMLLVAYLNEAVRRFLPQAVIAGLSTRFMAPVPVGAEVEISGRTVKRHDNGEPAVLRLFVKTSGGVVACMAEATLSRAMEGGA</sequence>
<reference evidence="2 3" key="1">
    <citation type="submission" date="2024-07" db="EMBL/GenBank/DDBJ databases">
        <title>Description of Labrys sedimenti sp. nov., isolated from a diclofenac-degrading enrichment culture.</title>
        <authorList>
            <person name="Tancsics A."/>
            <person name="Csepanyi A."/>
        </authorList>
    </citation>
    <scope>NUCLEOTIDE SEQUENCE [LARGE SCALE GENOMIC DNA]</scope>
    <source>
        <strain evidence="2 3">LMG 23578</strain>
    </source>
</reference>
<dbReference type="InterPro" id="IPR003965">
    <property type="entry name" value="Fatty_acid_synthase"/>
</dbReference>
<name>A0ABV3PSA0_9HYPH</name>
<comment type="caution">
    <text evidence="2">The sequence shown here is derived from an EMBL/GenBank/DDBJ whole genome shotgun (WGS) entry which is preliminary data.</text>
</comment>
<dbReference type="SUPFAM" id="SSF54637">
    <property type="entry name" value="Thioesterase/thiol ester dehydrase-isomerase"/>
    <property type="match status" value="1"/>
</dbReference>
<dbReference type="EMBL" id="JBFNQD010000009">
    <property type="protein sequence ID" value="MEW9308522.1"/>
    <property type="molecule type" value="Genomic_DNA"/>
</dbReference>
<evidence type="ECO:0000259" key="1">
    <source>
        <dbReference type="Pfam" id="PF01575"/>
    </source>
</evidence>
<dbReference type="InterPro" id="IPR029069">
    <property type="entry name" value="HotDog_dom_sf"/>
</dbReference>
<protein>
    <submittedName>
        <fullName evidence="2">MaoC family dehydratase</fullName>
    </submittedName>
</protein>
<dbReference type="CDD" id="cd03441">
    <property type="entry name" value="R_hydratase_like"/>
    <property type="match status" value="1"/>
</dbReference>
<dbReference type="Pfam" id="PF01575">
    <property type="entry name" value="MaoC_dehydratas"/>
    <property type="match status" value="1"/>
</dbReference>
<dbReference type="PANTHER" id="PTHR43437:SF3">
    <property type="entry name" value="HYDROXYACYL-THIOESTER DEHYDRATASE TYPE 2, MITOCHONDRIAL"/>
    <property type="match status" value="1"/>
</dbReference>
<dbReference type="PRINTS" id="PR01483">
    <property type="entry name" value="FASYNTHASE"/>
</dbReference>
<keyword evidence="3" id="KW-1185">Reference proteome</keyword>
<dbReference type="InterPro" id="IPR050965">
    <property type="entry name" value="UPF0336/Enoyl-CoA_hydratase"/>
</dbReference>
<feature type="domain" description="MaoC-like" evidence="1">
    <location>
        <begin position="14"/>
        <end position="95"/>
    </location>
</feature>